<proteinExistence type="inferred from homology"/>
<comment type="caution">
    <text evidence="5">The sequence shown here is derived from an EMBL/GenBank/DDBJ whole genome shotgun (WGS) entry which is preliminary data.</text>
</comment>
<dbReference type="Pfam" id="PF00535">
    <property type="entry name" value="Glycos_transf_2"/>
    <property type="match status" value="1"/>
</dbReference>
<evidence type="ECO:0000313" key="6">
    <source>
        <dbReference type="Proteomes" id="UP000477386"/>
    </source>
</evidence>
<dbReference type="InterPro" id="IPR001173">
    <property type="entry name" value="Glyco_trans_2-like"/>
</dbReference>
<sequence length="269" mass="31226">MNRLRVSIVMACYNAEKTVAKAIESMLVQTEPAFEFIIVDDASHDQTAIILHQYRQLDTRIRVLTNPVNQGLAYSLNRAIRAASAPFIARMDADDSSLPDRLARQVAHLTTHPDIDVLGTATELISENGRWIGSVVLPVDHERIVSQRYLRPLFIHPSVMFRRTFFDRCGYYDERLRRTEDLDLWLRARTIARYGNLPDRLMRYTYRPKPLFRTFRSDMAVRFRHMCTSGELARKGHELIWYSIRFVLLTYTGYTSKAVRMTTLPGHTS</sequence>
<name>A0A6M0IPX0_9BACT</name>
<evidence type="ECO:0000259" key="4">
    <source>
        <dbReference type="Pfam" id="PF00535"/>
    </source>
</evidence>
<dbReference type="InterPro" id="IPR029044">
    <property type="entry name" value="Nucleotide-diphossugar_trans"/>
</dbReference>
<protein>
    <submittedName>
        <fullName evidence="5">Glycosyltransferase</fullName>
    </submittedName>
</protein>
<accession>A0A6M0IPX0</accession>
<reference evidence="5 6" key="1">
    <citation type="submission" date="2020-02" db="EMBL/GenBank/DDBJ databases">
        <title>Draft genome sequence of two Spirosoma agri KCTC 52727 and Spirosoma terrae KCTC 52035.</title>
        <authorList>
            <person name="Rojas J."/>
            <person name="Ambika Manirajan B."/>
            <person name="Ratering S."/>
            <person name="Suarez C."/>
            <person name="Schnell S."/>
        </authorList>
    </citation>
    <scope>NUCLEOTIDE SEQUENCE [LARGE SCALE GENOMIC DNA]</scope>
    <source>
        <strain evidence="5 6">KCTC 52727</strain>
    </source>
</reference>
<dbReference type="AlphaFoldDB" id="A0A6M0IPX0"/>
<evidence type="ECO:0000256" key="1">
    <source>
        <dbReference type="ARBA" id="ARBA00006739"/>
    </source>
</evidence>
<dbReference type="Gene3D" id="3.90.550.10">
    <property type="entry name" value="Spore Coat Polysaccharide Biosynthesis Protein SpsA, Chain A"/>
    <property type="match status" value="1"/>
</dbReference>
<evidence type="ECO:0000256" key="2">
    <source>
        <dbReference type="ARBA" id="ARBA00022676"/>
    </source>
</evidence>
<dbReference type="GO" id="GO:0016757">
    <property type="term" value="F:glycosyltransferase activity"/>
    <property type="evidence" value="ECO:0007669"/>
    <property type="project" value="UniProtKB-KW"/>
</dbReference>
<gene>
    <name evidence="5" type="ORF">GK091_22130</name>
</gene>
<dbReference type="SUPFAM" id="SSF53448">
    <property type="entry name" value="Nucleotide-diphospho-sugar transferases"/>
    <property type="match status" value="1"/>
</dbReference>
<dbReference type="PANTHER" id="PTHR43685">
    <property type="entry name" value="GLYCOSYLTRANSFERASE"/>
    <property type="match status" value="1"/>
</dbReference>
<dbReference type="InterPro" id="IPR050834">
    <property type="entry name" value="Glycosyltransf_2"/>
</dbReference>
<organism evidence="5 6">
    <name type="scientific">Spirosoma agri</name>
    <dbReference type="NCBI Taxonomy" id="1987381"/>
    <lineage>
        <taxon>Bacteria</taxon>
        <taxon>Pseudomonadati</taxon>
        <taxon>Bacteroidota</taxon>
        <taxon>Cytophagia</taxon>
        <taxon>Cytophagales</taxon>
        <taxon>Cytophagaceae</taxon>
        <taxon>Spirosoma</taxon>
    </lineage>
</organism>
<keyword evidence="6" id="KW-1185">Reference proteome</keyword>
<keyword evidence="2" id="KW-0328">Glycosyltransferase</keyword>
<evidence type="ECO:0000313" key="5">
    <source>
        <dbReference type="EMBL" id="NEU69595.1"/>
    </source>
</evidence>
<keyword evidence="3 5" id="KW-0808">Transferase</keyword>
<comment type="similarity">
    <text evidence="1">Belongs to the glycosyltransferase 2 family.</text>
</comment>
<evidence type="ECO:0000256" key="3">
    <source>
        <dbReference type="ARBA" id="ARBA00022679"/>
    </source>
</evidence>
<dbReference type="EMBL" id="JAAGNZ010000002">
    <property type="protein sequence ID" value="NEU69595.1"/>
    <property type="molecule type" value="Genomic_DNA"/>
</dbReference>
<feature type="domain" description="Glycosyltransferase 2-like" evidence="4">
    <location>
        <begin position="7"/>
        <end position="168"/>
    </location>
</feature>
<dbReference type="RefSeq" id="WP_164042066.1">
    <property type="nucleotide sequence ID" value="NZ_JAAGNZ010000002.1"/>
</dbReference>
<dbReference type="PANTHER" id="PTHR43685:SF5">
    <property type="entry name" value="GLYCOSYLTRANSFERASE EPSE-RELATED"/>
    <property type="match status" value="1"/>
</dbReference>
<dbReference type="Proteomes" id="UP000477386">
    <property type="component" value="Unassembled WGS sequence"/>
</dbReference>